<dbReference type="Pfam" id="PF14200">
    <property type="entry name" value="RicinB_lectin_2"/>
    <property type="match status" value="1"/>
</dbReference>
<dbReference type="SUPFAM" id="SSF50370">
    <property type="entry name" value="Ricin B-like lectins"/>
    <property type="match status" value="1"/>
</dbReference>
<dbReference type="SMART" id="SM00458">
    <property type="entry name" value="RICIN"/>
    <property type="match status" value="1"/>
</dbReference>
<proteinExistence type="predicted"/>
<accession>A0A7D5SM44</accession>
<evidence type="ECO:0000259" key="1">
    <source>
        <dbReference type="SMART" id="SM00458"/>
    </source>
</evidence>
<dbReference type="CDD" id="cd00161">
    <property type="entry name" value="beta-trefoil_Ricin-like"/>
    <property type="match status" value="1"/>
</dbReference>
<dbReference type="InterPro" id="IPR000772">
    <property type="entry name" value="Ricin_B_lectin"/>
</dbReference>
<organism evidence="2">
    <name type="scientific">Archangium gephyra</name>
    <dbReference type="NCBI Taxonomy" id="48"/>
    <lineage>
        <taxon>Bacteria</taxon>
        <taxon>Pseudomonadati</taxon>
        <taxon>Myxococcota</taxon>
        <taxon>Myxococcia</taxon>
        <taxon>Myxococcales</taxon>
        <taxon>Cystobacterineae</taxon>
        <taxon>Archangiaceae</taxon>
        <taxon>Archangium</taxon>
    </lineage>
</organism>
<evidence type="ECO:0000313" key="2">
    <source>
        <dbReference type="EMBL" id="QLH55423.1"/>
    </source>
</evidence>
<name>A0A7D5SM44_9BACT</name>
<protein>
    <submittedName>
        <fullName evidence="2">Fungal cellulose binding domain-containing protein</fullName>
    </submittedName>
</protein>
<dbReference type="Gene3D" id="2.80.10.50">
    <property type="match status" value="1"/>
</dbReference>
<dbReference type="PROSITE" id="PS50231">
    <property type="entry name" value="RICIN_B_LECTIN"/>
    <property type="match status" value="1"/>
</dbReference>
<feature type="domain" description="Ricin B lectin" evidence="1">
    <location>
        <begin position="32"/>
        <end position="167"/>
    </location>
</feature>
<dbReference type="AlphaFoldDB" id="A0A7D5SM44"/>
<reference evidence="2" key="1">
    <citation type="journal article" date="2020" name="ACS Chem. Biol.">
        <title>Biosynthesis of cittilins, unusual ribosomally synthesized and post-translationally modified peptides from Myxococcus xanthus.</title>
        <authorList>
            <person name="Hug J.J."/>
            <person name="Dastbaz J."/>
            <person name="Adam S."/>
            <person name="Revermann O."/>
            <person name="Koehnke J."/>
            <person name="Krug D."/>
            <person name="Muller R."/>
        </authorList>
    </citation>
    <scope>NUCLEOTIDE SEQUENCE</scope>
    <source>
        <strain evidence="2">Ar8082</strain>
    </source>
</reference>
<dbReference type="EMBL" id="MN731362">
    <property type="protein sequence ID" value="QLH55423.1"/>
    <property type="molecule type" value="Genomic_DNA"/>
</dbReference>
<sequence>MRHILTMGTFGRVSTRLAGEPQDVPFITCFSSGPWVRQHSGRVLSVPGASTSDGVKLTQFSNWGVDNERWLLESTGDGYFTVRARHSGKCMDVGGASTAAGANVIQYTCNGSNNQRFRLVPSNNGHFALQAKHSNQCLGIAGASMDDGGFLVQSPCAWTTNESFRFAP</sequence>
<dbReference type="InterPro" id="IPR035992">
    <property type="entry name" value="Ricin_B-like_lectins"/>
</dbReference>